<name>A0A3G5AJT7_9VIRU</name>
<proteinExistence type="predicted"/>
<sequence>MSRRKFEKYPNQYLIETGTYLGEAIQDALDAGFEKVISIELAEKLADGAKKKYEDYKNVEIHQGSSASGLFKIIEPIKKPITFWLDAHYSGGVTTHDPKLINPILEELKQIAKHPIKTHTILVDDVRLFLNNDNKGLDGVFDVSIEQVKEEILKINPEYKFTLEDGHVPKDILVAQLPQKFSELKLVEESPVTLVTGFFQSKTKKYTQDEYFKYIDYFVQLKCNMIIFSDTLSYDKIKSLRSPHNTRVYLHNIEDFYVNKYNDFWTWCKTVDTEQYHSKDLYMIWAERHTHLMKEAAKCNPFKSEYFIWVDIGAIRNDYILGIAQNTFPNINKITKLIPKDKIMICAPWPIEKSYYGMSEMKGIDTKIDNPNKISTRLLNMTNGKDDPKSVIVQGGCFGAHISQIGEWSKLYEQHLNLFIQNNVYGGKDQAIMGNSYLNSPEKFVLITGEWSKSKDQVQRENEWFHFFETFS</sequence>
<dbReference type="CDD" id="cd02440">
    <property type="entry name" value="AdoMet_MTases"/>
    <property type="match status" value="1"/>
</dbReference>
<protein>
    <submittedName>
        <fullName evidence="1">Uncharacterized protein</fullName>
    </submittedName>
</protein>
<dbReference type="Pfam" id="PF09612">
    <property type="entry name" value="HtrL_YibB"/>
    <property type="match status" value="1"/>
</dbReference>
<gene>
    <name evidence="1" type="ORF">Solumvirus4_21</name>
</gene>
<dbReference type="EMBL" id="MK072501">
    <property type="protein sequence ID" value="AYV86323.1"/>
    <property type="molecule type" value="Genomic_DNA"/>
</dbReference>
<reference evidence="1" key="1">
    <citation type="submission" date="2018-10" db="EMBL/GenBank/DDBJ databases">
        <title>Hidden diversity of soil giant viruses.</title>
        <authorList>
            <person name="Schulz F."/>
            <person name="Alteio L."/>
            <person name="Goudeau D."/>
            <person name="Ryan E.M."/>
            <person name="Malmstrom R.R."/>
            <person name="Blanchard J."/>
            <person name="Woyke T."/>
        </authorList>
    </citation>
    <scope>NUCLEOTIDE SEQUENCE</scope>
    <source>
        <strain evidence="1">SMV1</strain>
    </source>
</reference>
<accession>A0A3G5AJT7</accession>
<dbReference type="InterPro" id="IPR029063">
    <property type="entry name" value="SAM-dependent_MTases_sf"/>
</dbReference>
<organism evidence="1">
    <name type="scientific">Solumvirus sp</name>
    <dbReference type="NCBI Taxonomy" id="2487773"/>
    <lineage>
        <taxon>Viruses</taxon>
        <taxon>Pithoviruses</taxon>
    </lineage>
</organism>
<dbReference type="InterPro" id="IPR011735">
    <property type="entry name" value="WlaTC/HtrL_glycosyltransf"/>
</dbReference>
<dbReference type="SUPFAM" id="SSF53335">
    <property type="entry name" value="S-adenosyl-L-methionine-dependent methyltransferases"/>
    <property type="match status" value="1"/>
</dbReference>
<evidence type="ECO:0000313" key="1">
    <source>
        <dbReference type="EMBL" id="AYV86323.1"/>
    </source>
</evidence>